<dbReference type="Pfam" id="PF02995">
    <property type="entry name" value="DUF229"/>
    <property type="match status" value="1"/>
</dbReference>
<dbReference type="Proteomes" id="UP001331761">
    <property type="component" value="Unassembled WGS sequence"/>
</dbReference>
<name>A0AAN8IPS9_TRICO</name>
<dbReference type="GO" id="GO:0005615">
    <property type="term" value="C:extracellular space"/>
    <property type="evidence" value="ECO:0007669"/>
    <property type="project" value="TreeGrafter"/>
</dbReference>
<evidence type="ECO:0000313" key="1">
    <source>
        <dbReference type="EMBL" id="KAK5981361.1"/>
    </source>
</evidence>
<reference evidence="1 2" key="1">
    <citation type="submission" date="2019-10" db="EMBL/GenBank/DDBJ databases">
        <title>Assembly and Annotation for the nematode Trichostrongylus colubriformis.</title>
        <authorList>
            <person name="Martin J."/>
        </authorList>
    </citation>
    <scope>NUCLEOTIDE SEQUENCE [LARGE SCALE GENOMIC DNA]</scope>
    <source>
        <strain evidence="1">G859</strain>
        <tissue evidence="1">Whole worm</tissue>
    </source>
</reference>
<organism evidence="1 2">
    <name type="scientific">Trichostrongylus colubriformis</name>
    <name type="common">Black scour worm</name>
    <dbReference type="NCBI Taxonomy" id="6319"/>
    <lineage>
        <taxon>Eukaryota</taxon>
        <taxon>Metazoa</taxon>
        <taxon>Ecdysozoa</taxon>
        <taxon>Nematoda</taxon>
        <taxon>Chromadorea</taxon>
        <taxon>Rhabditida</taxon>
        <taxon>Rhabditina</taxon>
        <taxon>Rhabditomorpha</taxon>
        <taxon>Strongyloidea</taxon>
        <taxon>Trichostrongylidae</taxon>
        <taxon>Trichostrongylus</taxon>
    </lineage>
</organism>
<dbReference type="PANTHER" id="PTHR10974">
    <property type="entry name" value="FI08016P-RELATED"/>
    <property type="match status" value="1"/>
</dbReference>
<dbReference type="AlphaFoldDB" id="A0AAN8IPS9"/>
<comment type="caution">
    <text evidence="1">The sequence shown here is derived from an EMBL/GenBank/DDBJ whole genome shotgun (WGS) entry which is preliminary data.</text>
</comment>
<dbReference type="PANTHER" id="PTHR10974:SF75">
    <property type="entry name" value="SULFATASE DOMAIN-CONTAINING PROTEIN"/>
    <property type="match status" value="1"/>
</dbReference>
<dbReference type="EMBL" id="WIXE01006365">
    <property type="protein sequence ID" value="KAK5981361.1"/>
    <property type="molecule type" value="Genomic_DNA"/>
</dbReference>
<protein>
    <submittedName>
        <fullName evidence="1">Uncharacterized protein</fullName>
    </submittedName>
</protein>
<feature type="non-terminal residue" evidence="1">
    <location>
        <position position="69"/>
    </location>
</feature>
<gene>
    <name evidence="1" type="ORF">GCK32_021971</name>
</gene>
<keyword evidence="2" id="KW-1185">Reference proteome</keyword>
<sequence>MLDYMEKFMNAYTGMPKIAQIWPTTLAHETLKDLYHADEHFLTFFQRNRAIIDRSFFFFMGDHGPRRDG</sequence>
<proteinExistence type="predicted"/>
<dbReference type="InterPro" id="IPR004245">
    <property type="entry name" value="DUF229"/>
</dbReference>
<evidence type="ECO:0000313" key="2">
    <source>
        <dbReference type="Proteomes" id="UP001331761"/>
    </source>
</evidence>
<accession>A0AAN8IPS9</accession>